<dbReference type="OrthoDB" id="9813151at2"/>
<reference evidence="19 20" key="1">
    <citation type="submission" date="2018-06" db="EMBL/GenBank/DDBJ databases">
        <title>Pedobacter endophyticus sp. nov., an endophytic bacterium isolated from a leaf of Triticum aestivum.</title>
        <authorList>
            <person name="Zhang L."/>
        </authorList>
    </citation>
    <scope>NUCLEOTIDE SEQUENCE [LARGE SCALE GENOMIC DNA]</scope>
    <source>
        <strain evidence="19 20">CM134L-2</strain>
    </source>
</reference>
<protein>
    <recommendedName>
        <fullName evidence="4">histidine kinase</fullName>
        <ecNumber evidence="4">2.7.13.3</ecNumber>
    </recommendedName>
</protein>
<evidence type="ECO:0000256" key="10">
    <source>
        <dbReference type="ARBA" id="ARBA00022777"/>
    </source>
</evidence>
<evidence type="ECO:0000259" key="16">
    <source>
        <dbReference type="PROSITE" id="PS50109"/>
    </source>
</evidence>
<evidence type="ECO:0000256" key="13">
    <source>
        <dbReference type="ARBA" id="ARBA00023012"/>
    </source>
</evidence>
<evidence type="ECO:0000256" key="9">
    <source>
        <dbReference type="ARBA" id="ARBA00022741"/>
    </source>
</evidence>
<dbReference type="GO" id="GO:0006355">
    <property type="term" value="P:regulation of DNA-templated transcription"/>
    <property type="evidence" value="ECO:0007669"/>
    <property type="project" value="InterPro"/>
</dbReference>
<dbReference type="Pfam" id="PF02518">
    <property type="entry name" value="HATPase_c"/>
    <property type="match status" value="1"/>
</dbReference>
<dbReference type="SMART" id="SM00091">
    <property type="entry name" value="PAS"/>
    <property type="match status" value="1"/>
</dbReference>
<feature type="domain" description="Histidine kinase" evidence="16">
    <location>
        <begin position="366"/>
        <end position="584"/>
    </location>
</feature>
<keyword evidence="14 15" id="KW-0472">Membrane</keyword>
<comment type="subcellular location">
    <subcellularLocation>
        <location evidence="3">Cell membrane</location>
    </subcellularLocation>
    <subcellularLocation>
        <location evidence="2">Membrane</location>
        <topology evidence="2">Multi-pass membrane protein</topology>
    </subcellularLocation>
</comment>
<comment type="caution">
    <text evidence="19">The sequence shown here is derived from an EMBL/GenBank/DDBJ whole genome shotgun (WGS) entry which is preliminary data.</text>
</comment>
<dbReference type="InterPro" id="IPR013767">
    <property type="entry name" value="PAS_fold"/>
</dbReference>
<dbReference type="Gene3D" id="3.30.565.10">
    <property type="entry name" value="Histidine kinase-like ATPase, C-terminal domain"/>
    <property type="match status" value="1"/>
</dbReference>
<organism evidence="19 20">
    <name type="scientific">Pedobacter chitinilyticus</name>
    <dbReference type="NCBI Taxonomy" id="2233776"/>
    <lineage>
        <taxon>Bacteria</taxon>
        <taxon>Pseudomonadati</taxon>
        <taxon>Bacteroidota</taxon>
        <taxon>Sphingobacteriia</taxon>
        <taxon>Sphingobacteriales</taxon>
        <taxon>Sphingobacteriaceae</taxon>
        <taxon>Pedobacter</taxon>
    </lineage>
</organism>
<dbReference type="Pfam" id="PF00672">
    <property type="entry name" value="HAMP"/>
    <property type="match status" value="1"/>
</dbReference>
<evidence type="ECO:0000256" key="3">
    <source>
        <dbReference type="ARBA" id="ARBA00004236"/>
    </source>
</evidence>
<keyword evidence="11" id="KW-0067">ATP-binding</keyword>
<evidence type="ECO:0000256" key="2">
    <source>
        <dbReference type="ARBA" id="ARBA00004141"/>
    </source>
</evidence>
<dbReference type="GO" id="GO:0007234">
    <property type="term" value="P:osmosensory signaling via phosphorelay pathway"/>
    <property type="evidence" value="ECO:0007669"/>
    <property type="project" value="TreeGrafter"/>
</dbReference>
<dbReference type="GO" id="GO:0030295">
    <property type="term" value="F:protein kinase activator activity"/>
    <property type="evidence" value="ECO:0007669"/>
    <property type="project" value="TreeGrafter"/>
</dbReference>
<dbReference type="SUPFAM" id="SSF158472">
    <property type="entry name" value="HAMP domain-like"/>
    <property type="match status" value="1"/>
</dbReference>
<evidence type="ECO:0000256" key="15">
    <source>
        <dbReference type="SAM" id="Phobius"/>
    </source>
</evidence>
<evidence type="ECO:0000259" key="18">
    <source>
        <dbReference type="PROSITE" id="PS50885"/>
    </source>
</evidence>
<dbReference type="InterPro" id="IPR000014">
    <property type="entry name" value="PAS"/>
</dbReference>
<dbReference type="SMART" id="SM00304">
    <property type="entry name" value="HAMP"/>
    <property type="match status" value="1"/>
</dbReference>
<dbReference type="InterPro" id="IPR035965">
    <property type="entry name" value="PAS-like_dom_sf"/>
</dbReference>
<dbReference type="FunFam" id="3.30.565.10:FF:000023">
    <property type="entry name" value="PAS domain-containing sensor histidine kinase"/>
    <property type="match status" value="1"/>
</dbReference>
<evidence type="ECO:0000256" key="7">
    <source>
        <dbReference type="ARBA" id="ARBA00022679"/>
    </source>
</evidence>
<dbReference type="RefSeq" id="WP_113647385.1">
    <property type="nucleotide sequence ID" value="NZ_QMHN01000003.1"/>
</dbReference>
<evidence type="ECO:0000256" key="1">
    <source>
        <dbReference type="ARBA" id="ARBA00000085"/>
    </source>
</evidence>
<dbReference type="PRINTS" id="PR00344">
    <property type="entry name" value="BCTRLSENSOR"/>
</dbReference>
<keyword evidence="8 15" id="KW-0812">Transmembrane</keyword>
<dbReference type="SUPFAM" id="SSF55785">
    <property type="entry name" value="PYP-like sensor domain (PAS domain)"/>
    <property type="match status" value="1"/>
</dbReference>
<dbReference type="PROSITE" id="PS50109">
    <property type="entry name" value="HIS_KIN"/>
    <property type="match status" value="1"/>
</dbReference>
<dbReference type="PANTHER" id="PTHR42878:SF7">
    <property type="entry name" value="SENSOR HISTIDINE KINASE GLRK"/>
    <property type="match status" value="1"/>
</dbReference>
<evidence type="ECO:0000256" key="4">
    <source>
        <dbReference type="ARBA" id="ARBA00012438"/>
    </source>
</evidence>
<proteinExistence type="predicted"/>
<feature type="transmembrane region" description="Helical" evidence="15">
    <location>
        <begin position="7"/>
        <end position="29"/>
    </location>
</feature>
<evidence type="ECO:0000256" key="8">
    <source>
        <dbReference type="ARBA" id="ARBA00022692"/>
    </source>
</evidence>
<dbReference type="Gene3D" id="3.30.450.20">
    <property type="entry name" value="PAS domain"/>
    <property type="match status" value="1"/>
</dbReference>
<evidence type="ECO:0000313" key="19">
    <source>
        <dbReference type="EMBL" id="RWU07475.1"/>
    </source>
</evidence>
<keyword evidence="6" id="KW-0597">Phosphoprotein</keyword>
<keyword evidence="20" id="KW-1185">Reference proteome</keyword>
<dbReference type="GO" id="GO:0005886">
    <property type="term" value="C:plasma membrane"/>
    <property type="evidence" value="ECO:0007669"/>
    <property type="project" value="UniProtKB-SubCell"/>
</dbReference>
<evidence type="ECO:0000256" key="5">
    <source>
        <dbReference type="ARBA" id="ARBA00022475"/>
    </source>
</evidence>
<name>A0A3S3SRG5_9SPHI</name>
<sequence>MKIKTKLWLGFGFLFIVVLFFGGVSLFYINKISDSSKIILKDNYESLRYVRSMRSILDEHTLPLNAAARSRFSVYLQKEKLNVTELGEREAVEKLRQMYTQLTDKNVSLEQQILYSREIHRQLRTIDKLNMDAIEKKNNAAQASVDKAVSYLIFAASICFLLLLSFSVNFPGFVANPLREFSAAIKEIAKKNYTQHLEFRGNDEFSDLAAEFNTMVKQLKKWENSNLAKLQSEKLRIETIIQQMQDPIIGLNEKEEILFLNKTAEQVLNLEADKVVGQNARKLAASNELLDRVLKKSNGEKPIKIYADERESFFQLERREILVPVYDYQQENAINEAQRAAGEVFLLKNVTQFKELDEAKTNFIATVSHELKTPISSLKMSLKLMNDQRVGELNAEQQELVQHMKEDCGRLLTITSELLDLAQVETGNIQLNIVRSDPRKIAIYAMDAVRFQAEQKSIELELISRNDLPHIQADTEKTAWVMVNFLSNALRYSPAKSKVSIKIIQKGSFIEFSVKDFGKGIDQQYQKRLFDRYFQVPTDGNNKSGSGLGLAISKDFIQAQGGEIWVESAVGEGSEFGFRIPVQES</sequence>
<dbReference type="EC" id="2.7.13.3" evidence="4"/>
<keyword evidence="9" id="KW-0547">Nucleotide-binding</keyword>
<dbReference type="Pfam" id="PF00989">
    <property type="entry name" value="PAS"/>
    <property type="match status" value="1"/>
</dbReference>
<gene>
    <name evidence="19" type="ORF">DPV69_10820</name>
</gene>
<evidence type="ECO:0000256" key="11">
    <source>
        <dbReference type="ARBA" id="ARBA00022840"/>
    </source>
</evidence>
<dbReference type="SUPFAM" id="SSF47384">
    <property type="entry name" value="Homodimeric domain of signal transducing histidine kinase"/>
    <property type="match status" value="1"/>
</dbReference>
<evidence type="ECO:0000256" key="14">
    <source>
        <dbReference type="ARBA" id="ARBA00023136"/>
    </source>
</evidence>
<comment type="catalytic activity">
    <reaction evidence="1">
        <text>ATP + protein L-histidine = ADP + protein N-phospho-L-histidine.</text>
        <dbReference type="EC" id="2.7.13.3"/>
    </reaction>
</comment>
<dbReference type="CDD" id="cd00082">
    <property type="entry name" value="HisKA"/>
    <property type="match status" value="1"/>
</dbReference>
<dbReference type="InterPro" id="IPR050351">
    <property type="entry name" value="BphY/WalK/GraS-like"/>
</dbReference>
<dbReference type="InterPro" id="IPR036890">
    <property type="entry name" value="HATPase_C_sf"/>
</dbReference>
<dbReference type="InterPro" id="IPR003594">
    <property type="entry name" value="HATPase_dom"/>
</dbReference>
<dbReference type="InterPro" id="IPR005467">
    <property type="entry name" value="His_kinase_dom"/>
</dbReference>
<dbReference type="GO" id="GO:0000156">
    <property type="term" value="F:phosphorelay response regulator activity"/>
    <property type="evidence" value="ECO:0007669"/>
    <property type="project" value="TreeGrafter"/>
</dbReference>
<dbReference type="SMART" id="SM00388">
    <property type="entry name" value="HisKA"/>
    <property type="match status" value="1"/>
</dbReference>
<keyword evidence="12 15" id="KW-1133">Transmembrane helix</keyword>
<feature type="domain" description="PAS" evidence="17">
    <location>
        <begin position="233"/>
        <end position="279"/>
    </location>
</feature>
<dbReference type="EMBL" id="SAYW01000003">
    <property type="protein sequence ID" value="RWU07475.1"/>
    <property type="molecule type" value="Genomic_DNA"/>
</dbReference>
<keyword evidence="7" id="KW-0808">Transferase</keyword>
<keyword evidence="5" id="KW-1003">Cell membrane</keyword>
<evidence type="ECO:0000313" key="20">
    <source>
        <dbReference type="Proteomes" id="UP000284120"/>
    </source>
</evidence>
<dbReference type="PROSITE" id="PS50112">
    <property type="entry name" value="PAS"/>
    <property type="match status" value="1"/>
</dbReference>
<keyword evidence="10" id="KW-0418">Kinase</keyword>
<evidence type="ECO:0000256" key="12">
    <source>
        <dbReference type="ARBA" id="ARBA00022989"/>
    </source>
</evidence>
<evidence type="ECO:0000259" key="17">
    <source>
        <dbReference type="PROSITE" id="PS50112"/>
    </source>
</evidence>
<dbReference type="SUPFAM" id="SSF55874">
    <property type="entry name" value="ATPase domain of HSP90 chaperone/DNA topoisomerase II/histidine kinase"/>
    <property type="match status" value="1"/>
</dbReference>
<feature type="domain" description="HAMP" evidence="18">
    <location>
        <begin position="172"/>
        <end position="224"/>
    </location>
</feature>
<dbReference type="InterPro" id="IPR004358">
    <property type="entry name" value="Sig_transdc_His_kin-like_C"/>
</dbReference>
<dbReference type="InterPro" id="IPR036097">
    <property type="entry name" value="HisK_dim/P_sf"/>
</dbReference>
<dbReference type="GO" id="GO:0000155">
    <property type="term" value="F:phosphorelay sensor kinase activity"/>
    <property type="evidence" value="ECO:0007669"/>
    <property type="project" value="InterPro"/>
</dbReference>
<keyword evidence="13" id="KW-0902">Two-component regulatory system</keyword>
<dbReference type="CDD" id="cd06225">
    <property type="entry name" value="HAMP"/>
    <property type="match status" value="1"/>
</dbReference>
<dbReference type="InterPro" id="IPR003660">
    <property type="entry name" value="HAMP_dom"/>
</dbReference>
<dbReference type="GO" id="GO:0005524">
    <property type="term" value="F:ATP binding"/>
    <property type="evidence" value="ECO:0007669"/>
    <property type="project" value="UniProtKB-KW"/>
</dbReference>
<accession>A0A3S3SRG5</accession>
<dbReference type="Gene3D" id="1.10.287.130">
    <property type="match status" value="1"/>
</dbReference>
<evidence type="ECO:0000256" key="6">
    <source>
        <dbReference type="ARBA" id="ARBA00022553"/>
    </source>
</evidence>
<dbReference type="Proteomes" id="UP000284120">
    <property type="component" value="Unassembled WGS sequence"/>
</dbReference>
<dbReference type="InterPro" id="IPR003661">
    <property type="entry name" value="HisK_dim/P_dom"/>
</dbReference>
<dbReference type="Pfam" id="PF00512">
    <property type="entry name" value="HisKA"/>
    <property type="match status" value="1"/>
</dbReference>
<dbReference type="PANTHER" id="PTHR42878">
    <property type="entry name" value="TWO-COMPONENT HISTIDINE KINASE"/>
    <property type="match status" value="1"/>
</dbReference>
<dbReference type="AlphaFoldDB" id="A0A3S3SRG5"/>
<dbReference type="PROSITE" id="PS50885">
    <property type="entry name" value="HAMP"/>
    <property type="match status" value="1"/>
</dbReference>
<dbReference type="Gene3D" id="6.10.340.10">
    <property type="match status" value="1"/>
</dbReference>
<dbReference type="SMART" id="SM00387">
    <property type="entry name" value="HATPase_c"/>
    <property type="match status" value="1"/>
</dbReference>